<reference evidence="2 3" key="1">
    <citation type="journal article" date="2021" name="Elife">
        <title>Chloroplast acquisition without the gene transfer in kleptoplastic sea slugs, Plakobranchus ocellatus.</title>
        <authorList>
            <person name="Maeda T."/>
            <person name="Takahashi S."/>
            <person name="Yoshida T."/>
            <person name="Shimamura S."/>
            <person name="Takaki Y."/>
            <person name="Nagai Y."/>
            <person name="Toyoda A."/>
            <person name="Suzuki Y."/>
            <person name="Arimoto A."/>
            <person name="Ishii H."/>
            <person name="Satoh N."/>
            <person name="Nishiyama T."/>
            <person name="Hasebe M."/>
            <person name="Maruyama T."/>
            <person name="Minagawa J."/>
            <person name="Obokata J."/>
            <person name="Shigenobu S."/>
        </authorList>
    </citation>
    <scope>NUCLEOTIDE SEQUENCE [LARGE SCALE GENOMIC DNA]</scope>
</reference>
<organism evidence="2 3">
    <name type="scientific">Plakobranchus ocellatus</name>
    <dbReference type="NCBI Taxonomy" id="259542"/>
    <lineage>
        <taxon>Eukaryota</taxon>
        <taxon>Metazoa</taxon>
        <taxon>Spiralia</taxon>
        <taxon>Lophotrochozoa</taxon>
        <taxon>Mollusca</taxon>
        <taxon>Gastropoda</taxon>
        <taxon>Heterobranchia</taxon>
        <taxon>Euthyneura</taxon>
        <taxon>Panpulmonata</taxon>
        <taxon>Sacoglossa</taxon>
        <taxon>Placobranchoidea</taxon>
        <taxon>Plakobranchidae</taxon>
        <taxon>Plakobranchus</taxon>
    </lineage>
</organism>
<protein>
    <submittedName>
        <fullName evidence="2">Uncharacterized protein</fullName>
    </submittedName>
</protein>
<proteinExistence type="predicted"/>
<keyword evidence="3" id="KW-1185">Reference proteome</keyword>
<evidence type="ECO:0000256" key="1">
    <source>
        <dbReference type="SAM" id="MobiDB-lite"/>
    </source>
</evidence>
<dbReference type="EMBL" id="BLXT01005778">
    <property type="protein sequence ID" value="GFO26027.1"/>
    <property type="molecule type" value="Genomic_DNA"/>
</dbReference>
<accession>A0AAV4C434</accession>
<evidence type="ECO:0000313" key="2">
    <source>
        <dbReference type="EMBL" id="GFO26027.1"/>
    </source>
</evidence>
<feature type="region of interest" description="Disordered" evidence="1">
    <location>
        <begin position="53"/>
        <end position="76"/>
    </location>
</feature>
<gene>
    <name evidence="2" type="ORF">PoB_005253200</name>
</gene>
<dbReference type="Proteomes" id="UP000735302">
    <property type="component" value="Unassembled WGS sequence"/>
</dbReference>
<sequence>MRLKLAPMMGGYDRESVRGVVLLAVYLQKTECGPSPMATITCGSHRQRVCRWTSEQRKDQATGTTNSVGRLASPATRHRRALECGAVI</sequence>
<evidence type="ECO:0000313" key="3">
    <source>
        <dbReference type="Proteomes" id="UP000735302"/>
    </source>
</evidence>
<dbReference type="AlphaFoldDB" id="A0AAV4C434"/>
<comment type="caution">
    <text evidence="2">The sequence shown here is derived from an EMBL/GenBank/DDBJ whole genome shotgun (WGS) entry which is preliminary data.</text>
</comment>
<name>A0AAV4C434_9GAST</name>